<evidence type="ECO:0000313" key="1">
    <source>
        <dbReference type="EMBL" id="GBN21791.1"/>
    </source>
</evidence>
<comment type="caution">
    <text evidence="1">The sequence shown here is derived from an EMBL/GenBank/DDBJ whole genome shotgun (WGS) entry which is preliminary data.</text>
</comment>
<feature type="non-terminal residue" evidence="1">
    <location>
        <position position="42"/>
    </location>
</feature>
<protein>
    <submittedName>
        <fullName evidence="1">Uncharacterized protein</fullName>
    </submittedName>
</protein>
<proteinExistence type="predicted"/>
<dbReference type="EMBL" id="BGPR01280221">
    <property type="protein sequence ID" value="GBN21791.1"/>
    <property type="molecule type" value="Genomic_DNA"/>
</dbReference>
<reference evidence="1 2" key="1">
    <citation type="journal article" date="2019" name="Sci. Rep.">
        <title>Orb-weaving spider Araneus ventricosus genome elucidates the spidroin gene catalogue.</title>
        <authorList>
            <person name="Kono N."/>
            <person name="Nakamura H."/>
            <person name="Ohtoshi R."/>
            <person name="Moran D.A.P."/>
            <person name="Shinohara A."/>
            <person name="Yoshida Y."/>
            <person name="Fujiwara M."/>
            <person name="Mori M."/>
            <person name="Tomita M."/>
            <person name="Arakawa K."/>
        </authorList>
    </citation>
    <scope>NUCLEOTIDE SEQUENCE [LARGE SCALE GENOMIC DNA]</scope>
</reference>
<evidence type="ECO:0000313" key="2">
    <source>
        <dbReference type="Proteomes" id="UP000499080"/>
    </source>
</evidence>
<dbReference type="AlphaFoldDB" id="A0A4Y2M490"/>
<name>A0A4Y2M490_ARAVE</name>
<dbReference type="Proteomes" id="UP000499080">
    <property type="component" value="Unassembled WGS sequence"/>
</dbReference>
<accession>A0A4Y2M490</accession>
<organism evidence="1 2">
    <name type="scientific">Araneus ventricosus</name>
    <name type="common">Orbweaver spider</name>
    <name type="synonym">Epeira ventricosa</name>
    <dbReference type="NCBI Taxonomy" id="182803"/>
    <lineage>
        <taxon>Eukaryota</taxon>
        <taxon>Metazoa</taxon>
        <taxon>Ecdysozoa</taxon>
        <taxon>Arthropoda</taxon>
        <taxon>Chelicerata</taxon>
        <taxon>Arachnida</taxon>
        <taxon>Araneae</taxon>
        <taxon>Araneomorphae</taxon>
        <taxon>Entelegynae</taxon>
        <taxon>Araneoidea</taxon>
        <taxon>Araneidae</taxon>
        <taxon>Araneus</taxon>
    </lineage>
</organism>
<sequence>MRLEIQSSLCSFHPWHSYNCQHLPYFQAFCPHTSAISNMDER</sequence>
<gene>
    <name evidence="1" type="ORF">AVEN_169716_1</name>
</gene>
<keyword evidence="2" id="KW-1185">Reference proteome</keyword>